<evidence type="ECO:0000313" key="7">
    <source>
        <dbReference type="EMBL" id="ATZ24932.1"/>
    </source>
</evidence>
<keyword evidence="5" id="KW-0804">Transcription</keyword>
<feature type="region of interest" description="Disordered" evidence="6">
    <location>
        <begin position="544"/>
        <end position="589"/>
    </location>
</feature>
<organism evidence="7 8">
    <name type="scientific">Streptomyces lavendulae subsp. lavendulae</name>
    <dbReference type="NCBI Taxonomy" id="58340"/>
    <lineage>
        <taxon>Bacteria</taxon>
        <taxon>Bacillati</taxon>
        <taxon>Actinomycetota</taxon>
        <taxon>Actinomycetes</taxon>
        <taxon>Kitasatosporales</taxon>
        <taxon>Streptomycetaceae</taxon>
        <taxon>Streptomyces</taxon>
    </lineage>
</organism>
<evidence type="ECO:0000256" key="5">
    <source>
        <dbReference type="ARBA" id="ARBA00023163"/>
    </source>
</evidence>
<feature type="compositionally biased region" description="Low complexity" evidence="6">
    <location>
        <begin position="544"/>
        <end position="559"/>
    </location>
</feature>
<gene>
    <name evidence="7" type="ORF">SLAV_15390</name>
</gene>
<protein>
    <submittedName>
        <fullName evidence="7">RNA polymerase sigma factor</fullName>
    </submittedName>
</protein>
<dbReference type="Gene3D" id="1.10.260.40">
    <property type="entry name" value="lambda repressor-like DNA-binding domains"/>
    <property type="match status" value="1"/>
</dbReference>
<keyword evidence="2" id="KW-0805">Transcription regulation</keyword>
<evidence type="ECO:0000313" key="8">
    <source>
        <dbReference type="Proteomes" id="UP000231791"/>
    </source>
</evidence>
<dbReference type="Gene3D" id="1.10.1740.10">
    <property type="match status" value="1"/>
</dbReference>
<dbReference type="InterPro" id="IPR001387">
    <property type="entry name" value="Cro/C1-type_HTH"/>
</dbReference>
<dbReference type="InterPro" id="IPR039425">
    <property type="entry name" value="RNA_pol_sigma-70-like"/>
</dbReference>
<feature type="compositionally biased region" description="Basic and acidic residues" evidence="6">
    <location>
        <begin position="268"/>
        <end position="277"/>
    </location>
</feature>
<evidence type="ECO:0000256" key="1">
    <source>
        <dbReference type="ARBA" id="ARBA00010641"/>
    </source>
</evidence>
<dbReference type="GO" id="GO:0003677">
    <property type="term" value="F:DNA binding"/>
    <property type="evidence" value="ECO:0007669"/>
    <property type="project" value="UniProtKB-KW"/>
</dbReference>
<feature type="compositionally biased region" description="Low complexity" evidence="6">
    <location>
        <begin position="102"/>
        <end position="144"/>
    </location>
</feature>
<comment type="similarity">
    <text evidence="1">Belongs to the sigma-70 factor family. ECF subfamily.</text>
</comment>
<dbReference type="SUPFAM" id="SSF88659">
    <property type="entry name" value="Sigma3 and sigma4 domains of RNA polymerase sigma factors"/>
    <property type="match status" value="1"/>
</dbReference>
<dbReference type="PROSITE" id="PS50943">
    <property type="entry name" value="HTH_CROC1"/>
    <property type="match status" value="1"/>
</dbReference>
<dbReference type="RefSeq" id="WP_244225240.1">
    <property type="nucleotide sequence ID" value="NZ_CP024985.1"/>
</dbReference>
<dbReference type="InterPro" id="IPR013324">
    <property type="entry name" value="RNA_pol_sigma_r3/r4-like"/>
</dbReference>
<dbReference type="SUPFAM" id="SSF47413">
    <property type="entry name" value="lambda repressor-like DNA-binding domains"/>
    <property type="match status" value="1"/>
</dbReference>
<evidence type="ECO:0000256" key="3">
    <source>
        <dbReference type="ARBA" id="ARBA00023082"/>
    </source>
</evidence>
<dbReference type="InterPro" id="IPR013325">
    <property type="entry name" value="RNA_pol_sigma_r2"/>
</dbReference>
<dbReference type="Pfam" id="PF01381">
    <property type="entry name" value="HTH_3"/>
    <property type="match status" value="1"/>
</dbReference>
<dbReference type="GeneID" id="94019158"/>
<dbReference type="SUPFAM" id="SSF88946">
    <property type="entry name" value="Sigma2 domain of RNA polymerase sigma factors"/>
    <property type="match status" value="1"/>
</dbReference>
<dbReference type="AlphaFoldDB" id="A0A2K8PDW3"/>
<dbReference type="InterPro" id="IPR010982">
    <property type="entry name" value="Lambda_DNA-bd_dom_sf"/>
</dbReference>
<sequence length="589" mass="61327">MTQGVETTSDAELGLPSPKERRRLREAGRLTHEEVATTVGVTATTVRSWETGRTEPRGRKREAYAALLTRLAEAEGEAGTGTGPAPEAATAPEPPGQEEADAPAGAAARTAGGVRAFAAGGAPARAGGPGTRPRPAGKGAARPPVSLTRHETKHPVRTGAGGGGPTGPTDPPPSTPPRPDPTRPDPGTGTSAQPEPTGPAPRADTPARPEPTGPDPRTNTPSGPDAARPDPRADAPSQPAPARPGTSARPEPDGPDPAQPDPQAADPARPDTPHPDTTHPASARTGPEQPAAAGADPESPDTTHPDPPPPDDPAQPVRGAAARAFDGLYLCAAPALVRQTYLLTGRRALARQAVEHAFRQAWGRWPEVATDPDPVGWVRAVAYEYALSPWRRFRRAYRHPDPGPVEPVDRMLLDALIDLPPVHRRTVLLYDGIGLDLPDTAAETEATTPAAGNRLLRAHATLAERVPGLADVAPEKQSAALRELLGTLRPAVPLEPRSTPATVRALTERTARRWARAAICLTAAIAVATGYTAVTAPDRYVAPVSPGSSVSGVPPHSGPQRLTDQSRELRERLRGDPASGPARLSPGLE</sequence>
<accession>A0A2K8PDW3</accession>
<keyword evidence="3" id="KW-0731">Sigma factor</keyword>
<feature type="compositionally biased region" description="Basic and acidic residues" evidence="6">
    <location>
        <begin position="23"/>
        <end position="34"/>
    </location>
</feature>
<feature type="compositionally biased region" description="Basic and acidic residues" evidence="6">
    <location>
        <begin position="564"/>
        <end position="575"/>
    </location>
</feature>
<evidence type="ECO:0000256" key="2">
    <source>
        <dbReference type="ARBA" id="ARBA00023015"/>
    </source>
</evidence>
<evidence type="ECO:0000256" key="6">
    <source>
        <dbReference type="SAM" id="MobiDB-lite"/>
    </source>
</evidence>
<feature type="compositionally biased region" description="Pro residues" evidence="6">
    <location>
        <begin position="168"/>
        <end position="179"/>
    </location>
</feature>
<keyword evidence="8" id="KW-1185">Reference proteome</keyword>
<dbReference type="PANTHER" id="PTHR43133">
    <property type="entry name" value="RNA POLYMERASE ECF-TYPE SIGMA FACTO"/>
    <property type="match status" value="1"/>
</dbReference>
<evidence type="ECO:0000256" key="4">
    <source>
        <dbReference type="ARBA" id="ARBA00023125"/>
    </source>
</evidence>
<name>A0A2K8PDW3_STRLA</name>
<dbReference type="GO" id="GO:0016987">
    <property type="term" value="F:sigma factor activity"/>
    <property type="evidence" value="ECO:0007669"/>
    <property type="project" value="UniProtKB-KW"/>
</dbReference>
<dbReference type="GO" id="GO:0006352">
    <property type="term" value="P:DNA-templated transcription initiation"/>
    <property type="evidence" value="ECO:0007669"/>
    <property type="project" value="InterPro"/>
</dbReference>
<dbReference type="EMBL" id="CP024985">
    <property type="protein sequence ID" value="ATZ24932.1"/>
    <property type="molecule type" value="Genomic_DNA"/>
</dbReference>
<reference evidence="7 8" key="1">
    <citation type="submission" date="2017-11" db="EMBL/GenBank/DDBJ databases">
        <title>Complete genome sequence of Streptomyces lavendulae subsp. lavendulae CCM 3239 (formerly 'Streptomyces aureofaciens CCM 3239'), the producer of the angucycline-type antibiotic auricin.</title>
        <authorList>
            <person name="Busche T."/>
            <person name="Novakova R."/>
            <person name="Al'Dilaimi A."/>
            <person name="Homerova D."/>
            <person name="Feckova L."/>
            <person name="Rezuchova B."/>
            <person name="Mingyar E."/>
            <person name="Csolleiova D."/>
            <person name="Bekeova C."/>
            <person name="Winkler A."/>
            <person name="Sevcikova B."/>
            <person name="Kalinowski J."/>
            <person name="Kormanec J."/>
            <person name="Ruckert C."/>
        </authorList>
    </citation>
    <scope>NUCLEOTIDE SEQUENCE [LARGE SCALE GENOMIC DNA]</scope>
    <source>
        <strain evidence="7 8">CCM 3239</strain>
    </source>
</reference>
<dbReference type="KEGG" id="slx:SLAV_15390"/>
<dbReference type="Proteomes" id="UP000231791">
    <property type="component" value="Chromosome"/>
</dbReference>
<feature type="compositionally biased region" description="Polar residues" evidence="6">
    <location>
        <begin position="1"/>
        <end position="10"/>
    </location>
</feature>
<feature type="region of interest" description="Disordered" evidence="6">
    <location>
        <begin position="69"/>
        <end position="317"/>
    </location>
</feature>
<dbReference type="PANTHER" id="PTHR43133:SF8">
    <property type="entry name" value="RNA POLYMERASE SIGMA FACTOR HI_1459-RELATED"/>
    <property type="match status" value="1"/>
</dbReference>
<proteinExistence type="inferred from homology"/>
<keyword evidence="4" id="KW-0238">DNA-binding</keyword>
<feature type="region of interest" description="Disordered" evidence="6">
    <location>
        <begin position="1"/>
        <end position="34"/>
    </location>
</feature>